<protein>
    <submittedName>
        <fullName evidence="1">Uncharacterized protein</fullName>
    </submittedName>
</protein>
<dbReference type="EMBL" id="VSSQ01079337">
    <property type="protein sequence ID" value="MPN28888.1"/>
    <property type="molecule type" value="Genomic_DNA"/>
</dbReference>
<comment type="caution">
    <text evidence="1">The sequence shown here is derived from an EMBL/GenBank/DDBJ whole genome shotgun (WGS) entry which is preliminary data.</text>
</comment>
<reference evidence="1" key="1">
    <citation type="submission" date="2019-08" db="EMBL/GenBank/DDBJ databases">
        <authorList>
            <person name="Kucharzyk K."/>
            <person name="Murdoch R.W."/>
            <person name="Higgins S."/>
            <person name="Loffler F."/>
        </authorList>
    </citation>
    <scope>NUCLEOTIDE SEQUENCE</scope>
</reference>
<evidence type="ECO:0000313" key="1">
    <source>
        <dbReference type="EMBL" id="MPN28888.1"/>
    </source>
</evidence>
<accession>A0A645GPP5</accession>
<dbReference type="AlphaFoldDB" id="A0A645GPP5"/>
<organism evidence="1">
    <name type="scientific">bioreactor metagenome</name>
    <dbReference type="NCBI Taxonomy" id="1076179"/>
    <lineage>
        <taxon>unclassified sequences</taxon>
        <taxon>metagenomes</taxon>
        <taxon>ecological metagenomes</taxon>
    </lineage>
</organism>
<name>A0A645GPP5_9ZZZZ</name>
<gene>
    <name evidence="1" type="ORF">SDC9_176333</name>
</gene>
<sequence>MVLQEYFAGDASVQVSAAPFSLSFLGQEHTKDYGPRGSIILAKKIEPDKITQPLALLTTSLRKLSQPKFNFFLGVPVWMLTGRIVFKDPTELVYRFGSYPHKKEFIGALAKKAEYPLQSFLAKIFPDSEE</sequence>
<proteinExistence type="predicted"/>